<keyword evidence="1" id="KW-0472">Membrane</keyword>
<evidence type="ECO:0000313" key="3">
    <source>
        <dbReference type="Proteomes" id="UP001596096"/>
    </source>
</evidence>
<protein>
    <recommendedName>
        <fullName evidence="4">MFS transporter</fullName>
    </recommendedName>
</protein>
<keyword evidence="3" id="KW-1185">Reference proteome</keyword>
<keyword evidence="1" id="KW-0812">Transmembrane</keyword>
<feature type="transmembrane region" description="Helical" evidence="1">
    <location>
        <begin position="20"/>
        <end position="42"/>
    </location>
</feature>
<dbReference type="EMBL" id="JBHSNW010000016">
    <property type="protein sequence ID" value="MFC5818992.1"/>
    <property type="molecule type" value="Genomic_DNA"/>
</dbReference>
<name>A0ABW1C0Z5_9ACTN</name>
<reference evidence="3" key="1">
    <citation type="journal article" date="2019" name="Int. J. Syst. Evol. Microbiol.">
        <title>The Global Catalogue of Microorganisms (GCM) 10K type strain sequencing project: providing services to taxonomists for standard genome sequencing and annotation.</title>
        <authorList>
            <consortium name="The Broad Institute Genomics Platform"/>
            <consortium name="The Broad Institute Genome Sequencing Center for Infectious Disease"/>
            <person name="Wu L."/>
            <person name="Ma J."/>
        </authorList>
    </citation>
    <scope>NUCLEOTIDE SEQUENCE [LARGE SCALE GENOMIC DNA]</scope>
    <source>
        <strain evidence="3">CGMCC 4.7106</strain>
    </source>
</reference>
<evidence type="ECO:0000256" key="1">
    <source>
        <dbReference type="SAM" id="Phobius"/>
    </source>
</evidence>
<sequence length="198" mass="19835">MSGVRARGAREAQAIGRSAVRLLGAAVFATVCVYAALGTHVLAGGSGASLGVVAATTVAAGAGAYLLGRRRRGRGVLVAASFAAQYGMHQVFSADIPGAAHVLGHDAGHHGGGPLPGVAMPLAHVLAAVLCAWWLERGETALVTVLVLLGCSLAGLSRPSPRGPLTPAPLRIVPAAGEPPVRGPQVLAWAVSHRGPPR</sequence>
<comment type="caution">
    <text evidence="2">The sequence shown here is derived from an EMBL/GenBank/DDBJ whole genome shotgun (WGS) entry which is preliminary data.</text>
</comment>
<proteinExistence type="predicted"/>
<keyword evidence="1" id="KW-1133">Transmembrane helix</keyword>
<accession>A0ABW1C0Z5</accession>
<dbReference type="Proteomes" id="UP001596096">
    <property type="component" value="Unassembled WGS sequence"/>
</dbReference>
<gene>
    <name evidence="2" type="ORF">ACFPUY_28185</name>
</gene>
<dbReference type="RefSeq" id="WP_219543339.1">
    <property type="nucleotide sequence ID" value="NZ_JAHKRN010000003.1"/>
</dbReference>
<evidence type="ECO:0000313" key="2">
    <source>
        <dbReference type="EMBL" id="MFC5818992.1"/>
    </source>
</evidence>
<organism evidence="2 3">
    <name type="scientific">Nonomuraea harbinensis</name>
    <dbReference type="NCBI Taxonomy" id="1286938"/>
    <lineage>
        <taxon>Bacteria</taxon>
        <taxon>Bacillati</taxon>
        <taxon>Actinomycetota</taxon>
        <taxon>Actinomycetes</taxon>
        <taxon>Streptosporangiales</taxon>
        <taxon>Streptosporangiaceae</taxon>
        <taxon>Nonomuraea</taxon>
    </lineage>
</organism>
<feature type="transmembrane region" description="Helical" evidence="1">
    <location>
        <begin position="48"/>
        <end position="67"/>
    </location>
</feature>
<evidence type="ECO:0008006" key="4">
    <source>
        <dbReference type="Google" id="ProtNLM"/>
    </source>
</evidence>
<feature type="transmembrane region" description="Helical" evidence="1">
    <location>
        <begin position="115"/>
        <end position="135"/>
    </location>
</feature>